<reference evidence="1 2" key="1">
    <citation type="submission" date="2011-08" db="EMBL/GenBank/DDBJ databases">
        <authorList>
            <person name="Liu Z.J."/>
            <person name="Shi F.L."/>
            <person name="Lu J.Q."/>
            <person name="Li M."/>
            <person name="Wang Z.L."/>
        </authorList>
    </citation>
    <scope>NUCLEOTIDE SEQUENCE [LARGE SCALE GENOMIC DNA]</scope>
    <source>
        <strain evidence="1 2">USNM 41457</strain>
    </source>
</reference>
<dbReference type="AlphaFoldDB" id="J9DQG1"/>
<accession>J9DQG1</accession>
<gene>
    <name evidence="1" type="ORF">EDEG_01022</name>
</gene>
<dbReference type="HOGENOM" id="CLU_921420_0_0_1"/>
<evidence type="ECO:0000313" key="2">
    <source>
        <dbReference type="Proteomes" id="UP000003163"/>
    </source>
</evidence>
<keyword evidence="2" id="KW-1185">Reference proteome</keyword>
<proteinExistence type="predicted"/>
<protein>
    <submittedName>
        <fullName evidence="1">Uncharacterized protein</fullName>
    </submittedName>
</protein>
<dbReference type="InParanoid" id="J9DQG1"/>
<dbReference type="EMBL" id="AFBI03000013">
    <property type="protein sequence ID" value="EJW04800.1"/>
    <property type="molecule type" value="Genomic_DNA"/>
</dbReference>
<organism evidence="1 2">
    <name type="scientific">Edhazardia aedis (strain USNM 41457)</name>
    <name type="common">Microsporidian parasite</name>
    <dbReference type="NCBI Taxonomy" id="1003232"/>
    <lineage>
        <taxon>Eukaryota</taxon>
        <taxon>Fungi</taxon>
        <taxon>Fungi incertae sedis</taxon>
        <taxon>Microsporidia</taxon>
        <taxon>Edhazardia</taxon>
    </lineage>
</organism>
<name>J9DQG1_EDHAE</name>
<dbReference type="Proteomes" id="UP000003163">
    <property type="component" value="Unassembled WGS sequence"/>
</dbReference>
<reference evidence="2" key="2">
    <citation type="submission" date="2015-07" db="EMBL/GenBank/DDBJ databases">
        <title>Contrasting host-pathogen interactions and genome evolution in two generalist and specialist microsporidian pathogens of mosquitoes.</title>
        <authorList>
            <consortium name="The Broad Institute Genomics Platform"/>
            <consortium name="The Broad Institute Genome Sequencing Center for Infectious Disease"/>
            <person name="Cuomo C.A."/>
            <person name="Sanscrainte N.D."/>
            <person name="Goldberg J.M."/>
            <person name="Heiman D."/>
            <person name="Young S."/>
            <person name="Zeng Q."/>
            <person name="Becnel J.J."/>
            <person name="Birren B.W."/>
        </authorList>
    </citation>
    <scope>NUCLEOTIDE SEQUENCE [LARGE SCALE GENOMIC DNA]</scope>
    <source>
        <strain evidence="2">USNM 41457</strain>
    </source>
</reference>
<evidence type="ECO:0000313" key="1">
    <source>
        <dbReference type="EMBL" id="EJW04800.1"/>
    </source>
</evidence>
<sequence>MKEKIEEIKFNDIMMFILNDFMDTKDVNIFLQDLQKILKNKKNEQFFYYSNYLEKILKFTNEAKIMPTIKQYFNPNSFEDLNILYSYISSNFDSFLYEEIFYVLNKIPIKRIIFSEFSILHKKFEIFLFGDKHLLKTYLKFLQKIDNVKISQKLFNKILEMPRFYNILINYTNYLHNVLVLNDSDCLKVRLTFLAEKIFGNVYSHSELVLNFTVLLINLIENGFKMDYSVISLIIEKNLQRFESGTLEYVSLLILFIGNKESNIDINNLEFHKRNVQSLLYISGITGTLSSTKCSRINNLLL</sequence>
<comment type="caution">
    <text evidence="1">The sequence shown here is derived from an EMBL/GenBank/DDBJ whole genome shotgun (WGS) entry which is preliminary data.</text>
</comment>
<dbReference type="VEuPathDB" id="MicrosporidiaDB:EDEG_01022"/>